<dbReference type="AlphaFoldDB" id="A0A1J6JZ56"/>
<gene>
    <name evidence="1" type="ORF">A4A49_36335</name>
</gene>
<reference evidence="1" key="1">
    <citation type="submission" date="2016-11" db="EMBL/GenBank/DDBJ databases">
        <title>The genome of Nicotiana attenuata.</title>
        <authorList>
            <person name="Xu S."/>
            <person name="Brockmoeller T."/>
            <person name="Gaquerel E."/>
            <person name="Navarro A."/>
            <person name="Kuhl H."/>
            <person name="Gase K."/>
            <person name="Ling Z."/>
            <person name="Zhou W."/>
            <person name="Kreitzer C."/>
            <person name="Stanke M."/>
            <person name="Tang H."/>
            <person name="Lyons E."/>
            <person name="Pandey P."/>
            <person name="Pandey S.P."/>
            <person name="Timmermann B."/>
            <person name="Baldwin I.T."/>
        </authorList>
    </citation>
    <scope>NUCLEOTIDE SEQUENCE [LARGE SCALE GENOMIC DNA]</scope>
    <source>
        <strain evidence="1">UT</strain>
    </source>
</reference>
<accession>A0A1J6JZ56</accession>
<dbReference type="Gramene" id="OIT23042">
    <property type="protein sequence ID" value="OIT23042"/>
    <property type="gene ID" value="A4A49_36335"/>
</dbReference>
<name>A0A1J6JZ56_NICAT</name>
<evidence type="ECO:0000313" key="1">
    <source>
        <dbReference type="EMBL" id="OIT23042.1"/>
    </source>
</evidence>
<comment type="caution">
    <text evidence="1">The sequence shown here is derived from an EMBL/GenBank/DDBJ whole genome shotgun (WGS) entry which is preliminary data.</text>
</comment>
<dbReference type="EMBL" id="MJEQ01003357">
    <property type="protein sequence ID" value="OIT23042.1"/>
    <property type="molecule type" value="Genomic_DNA"/>
</dbReference>
<organism evidence="1 2">
    <name type="scientific">Nicotiana attenuata</name>
    <name type="common">Coyote tobacco</name>
    <dbReference type="NCBI Taxonomy" id="49451"/>
    <lineage>
        <taxon>Eukaryota</taxon>
        <taxon>Viridiplantae</taxon>
        <taxon>Streptophyta</taxon>
        <taxon>Embryophyta</taxon>
        <taxon>Tracheophyta</taxon>
        <taxon>Spermatophyta</taxon>
        <taxon>Magnoliopsida</taxon>
        <taxon>eudicotyledons</taxon>
        <taxon>Gunneridae</taxon>
        <taxon>Pentapetalae</taxon>
        <taxon>asterids</taxon>
        <taxon>lamiids</taxon>
        <taxon>Solanales</taxon>
        <taxon>Solanaceae</taxon>
        <taxon>Nicotianoideae</taxon>
        <taxon>Nicotianeae</taxon>
        <taxon>Nicotiana</taxon>
    </lineage>
</organism>
<sequence length="77" mass="8779">MLNEFWTPHCYCYTSRVQNQSHGCTVRTCSLQICNGNKLRAEKREAEVRASSVDARKRFWKSSKSEMAVCVMAAQGC</sequence>
<evidence type="ECO:0000313" key="2">
    <source>
        <dbReference type="Proteomes" id="UP000187609"/>
    </source>
</evidence>
<proteinExistence type="predicted"/>
<dbReference type="Proteomes" id="UP000187609">
    <property type="component" value="Unassembled WGS sequence"/>
</dbReference>
<keyword evidence="2" id="KW-1185">Reference proteome</keyword>
<protein>
    <submittedName>
        <fullName evidence="1">Uncharacterized protein</fullName>
    </submittedName>
</protein>